<evidence type="ECO:0000256" key="5">
    <source>
        <dbReference type="ARBA" id="ARBA00023136"/>
    </source>
</evidence>
<keyword evidence="2" id="KW-1003">Cell membrane</keyword>
<gene>
    <name evidence="8" type="ORF">COU90_01065</name>
</gene>
<dbReference type="InterPro" id="IPR007168">
    <property type="entry name" value="Phageshock_PspC_N"/>
</dbReference>
<dbReference type="Pfam" id="PF04024">
    <property type="entry name" value="PspC"/>
    <property type="match status" value="1"/>
</dbReference>
<dbReference type="AlphaFoldDB" id="A0A2M8KY62"/>
<feature type="domain" description="Phage shock protein PspC N-terminal" evidence="7">
    <location>
        <begin position="2"/>
        <end position="61"/>
    </location>
</feature>
<evidence type="ECO:0000256" key="2">
    <source>
        <dbReference type="ARBA" id="ARBA00022475"/>
    </source>
</evidence>
<protein>
    <recommendedName>
        <fullName evidence="7">Phage shock protein PspC N-terminal domain-containing protein</fullName>
    </recommendedName>
</protein>
<reference evidence="9" key="1">
    <citation type="submission" date="2017-09" db="EMBL/GenBank/DDBJ databases">
        <title>Depth-based differentiation of microbial function through sediment-hosted aquifers and enrichment of novel symbionts in the deep terrestrial subsurface.</title>
        <authorList>
            <person name="Probst A.J."/>
            <person name="Ladd B."/>
            <person name="Jarett J.K."/>
            <person name="Geller-Mcgrath D.E."/>
            <person name="Sieber C.M.K."/>
            <person name="Emerson J.B."/>
            <person name="Anantharaman K."/>
            <person name="Thomas B.C."/>
            <person name="Malmstrom R."/>
            <person name="Stieglmeier M."/>
            <person name="Klingl A."/>
            <person name="Woyke T."/>
            <person name="Ryan C.M."/>
            <person name="Banfield J.F."/>
        </authorList>
    </citation>
    <scope>NUCLEOTIDE SEQUENCE [LARGE SCALE GENOMIC DNA]</scope>
</reference>
<comment type="subcellular location">
    <subcellularLocation>
        <location evidence="1">Cell membrane</location>
        <topology evidence="1">Single-pass membrane protein</topology>
    </subcellularLocation>
</comment>
<organism evidence="8 9">
    <name type="scientific">Candidatus Ryanbacteria bacterium CG10_big_fil_rev_8_21_14_0_10_43_42</name>
    <dbReference type="NCBI Taxonomy" id="1974864"/>
    <lineage>
        <taxon>Bacteria</taxon>
        <taxon>Candidatus Ryaniibacteriota</taxon>
    </lineage>
</organism>
<proteinExistence type="predicted"/>
<dbReference type="GO" id="GO:0005886">
    <property type="term" value="C:plasma membrane"/>
    <property type="evidence" value="ECO:0007669"/>
    <property type="project" value="UniProtKB-SubCell"/>
</dbReference>
<name>A0A2M8KY62_9BACT</name>
<dbReference type="PANTHER" id="PTHR33885">
    <property type="entry name" value="PHAGE SHOCK PROTEIN C"/>
    <property type="match status" value="1"/>
</dbReference>
<evidence type="ECO:0000256" key="1">
    <source>
        <dbReference type="ARBA" id="ARBA00004162"/>
    </source>
</evidence>
<evidence type="ECO:0000256" key="4">
    <source>
        <dbReference type="ARBA" id="ARBA00022989"/>
    </source>
</evidence>
<dbReference type="Proteomes" id="UP000229098">
    <property type="component" value="Unassembled WGS sequence"/>
</dbReference>
<dbReference type="InterPro" id="IPR052027">
    <property type="entry name" value="PspC"/>
</dbReference>
<sequence length="66" mass="7512">MKHFYRSEKNRIISGICGGLEDYIGWDVNFLRFLGVLFVVCTGIFPGMIAYGIITLVVPQKKETKK</sequence>
<keyword evidence="5 6" id="KW-0472">Membrane</keyword>
<evidence type="ECO:0000313" key="9">
    <source>
        <dbReference type="Proteomes" id="UP000229098"/>
    </source>
</evidence>
<dbReference type="PANTHER" id="PTHR33885:SF3">
    <property type="entry name" value="PHAGE SHOCK PROTEIN C"/>
    <property type="match status" value="1"/>
</dbReference>
<evidence type="ECO:0000256" key="3">
    <source>
        <dbReference type="ARBA" id="ARBA00022692"/>
    </source>
</evidence>
<dbReference type="EMBL" id="PFEF01000003">
    <property type="protein sequence ID" value="PJE64837.1"/>
    <property type="molecule type" value="Genomic_DNA"/>
</dbReference>
<feature type="transmembrane region" description="Helical" evidence="6">
    <location>
        <begin position="30"/>
        <end position="58"/>
    </location>
</feature>
<comment type="caution">
    <text evidence="8">The sequence shown here is derived from an EMBL/GenBank/DDBJ whole genome shotgun (WGS) entry which is preliminary data.</text>
</comment>
<evidence type="ECO:0000313" key="8">
    <source>
        <dbReference type="EMBL" id="PJE64837.1"/>
    </source>
</evidence>
<keyword evidence="3 6" id="KW-0812">Transmembrane</keyword>
<keyword evidence="4 6" id="KW-1133">Transmembrane helix</keyword>
<evidence type="ECO:0000259" key="7">
    <source>
        <dbReference type="Pfam" id="PF04024"/>
    </source>
</evidence>
<evidence type="ECO:0000256" key="6">
    <source>
        <dbReference type="SAM" id="Phobius"/>
    </source>
</evidence>
<accession>A0A2M8KY62</accession>